<dbReference type="OrthoDB" id="9766277at2"/>
<dbReference type="Proteomes" id="UP000265768">
    <property type="component" value="Unassembled WGS sequence"/>
</dbReference>
<feature type="signal peptide" evidence="1">
    <location>
        <begin position="1"/>
        <end position="18"/>
    </location>
</feature>
<accession>A0A3A4B6F5</accession>
<dbReference type="AlphaFoldDB" id="A0A3A4B6F5"/>
<evidence type="ECO:0000313" key="4">
    <source>
        <dbReference type="Proteomes" id="UP000265768"/>
    </source>
</evidence>
<dbReference type="RefSeq" id="WP_119925448.1">
    <property type="nucleotide sequence ID" value="NZ_QZEY01000002.1"/>
</dbReference>
<proteinExistence type="predicted"/>
<keyword evidence="4" id="KW-1185">Reference proteome</keyword>
<feature type="domain" description="Transglycosylase SLT" evidence="2">
    <location>
        <begin position="71"/>
        <end position="142"/>
    </location>
</feature>
<protein>
    <submittedName>
        <fullName evidence="3">Lytic transglycosylase domain-containing protein</fullName>
    </submittedName>
</protein>
<sequence>MGATTVAAAMLTGAAATAATADTRPVVRKGVWTTSAKKLRLPAAKSGNKLIALRLVLRRDWSMRQFRCLEKLWSRESGWNHRAVNRSSGAYGIPQALPASKMSRAGSDWRTNPATQIRWGLSYVTKRYGTPCRAWAFFTAHNWY</sequence>
<keyword evidence="1" id="KW-0732">Signal</keyword>
<organism evidence="3 4">
    <name type="scientific">Bailinhaonella thermotolerans</name>
    <dbReference type="NCBI Taxonomy" id="1070861"/>
    <lineage>
        <taxon>Bacteria</taxon>
        <taxon>Bacillati</taxon>
        <taxon>Actinomycetota</taxon>
        <taxon>Actinomycetes</taxon>
        <taxon>Streptosporangiales</taxon>
        <taxon>Streptosporangiaceae</taxon>
        <taxon>Bailinhaonella</taxon>
    </lineage>
</organism>
<evidence type="ECO:0000259" key="2">
    <source>
        <dbReference type="Pfam" id="PF01464"/>
    </source>
</evidence>
<dbReference type="SUPFAM" id="SSF53955">
    <property type="entry name" value="Lysozyme-like"/>
    <property type="match status" value="1"/>
</dbReference>
<feature type="chain" id="PRO_5038688179" evidence="1">
    <location>
        <begin position="19"/>
        <end position="144"/>
    </location>
</feature>
<dbReference type="Pfam" id="PF01464">
    <property type="entry name" value="SLT"/>
    <property type="match status" value="1"/>
</dbReference>
<name>A0A3A4B6F5_9ACTN</name>
<reference evidence="3 4" key="1">
    <citation type="submission" date="2018-09" db="EMBL/GenBank/DDBJ databases">
        <title>YIM 75507 draft genome.</title>
        <authorList>
            <person name="Tang S."/>
            <person name="Feng Y."/>
        </authorList>
    </citation>
    <scope>NUCLEOTIDE SEQUENCE [LARGE SCALE GENOMIC DNA]</scope>
    <source>
        <strain evidence="3 4">YIM 75507</strain>
    </source>
</reference>
<dbReference type="InterPro" id="IPR023346">
    <property type="entry name" value="Lysozyme-like_dom_sf"/>
</dbReference>
<dbReference type="Gene3D" id="1.10.530.10">
    <property type="match status" value="1"/>
</dbReference>
<dbReference type="InterPro" id="IPR008258">
    <property type="entry name" value="Transglycosylase_SLT_dom_1"/>
</dbReference>
<evidence type="ECO:0000256" key="1">
    <source>
        <dbReference type="SAM" id="SignalP"/>
    </source>
</evidence>
<gene>
    <name evidence="3" type="ORF">D5H75_06605</name>
</gene>
<dbReference type="EMBL" id="QZEY01000002">
    <property type="protein sequence ID" value="RJL34147.1"/>
    <property type="molecule type" value="Genomic_DNA"/>
</dbReference>
<evidence type="ECO:0000313" key="3">
    <source>
        <dbReference type="EMBL" id="RJL34147.1"/>
    </source>
</evidence>
<comment type="caution">
    <text evidence="3">The sequence shown here is derived from an EMBL/GenBank/DDBJ whole genome shotgun (WGS) entry which is preliminary data.</text>
</comment>